<sequence>MGLLGEAASSHVGRWLADKTANSKSSGCALRHPATGEAAPVGERYNREPIPDEDWWLRGNNRSKLLTTAPFTFYDGNPLGKKHFQAQCLGPEHSRRVAQQLGRIGHSFSEANLQVLKEDPMARRYMSKRYAEVMGEKKSTEKPECRPSASSAPKNFKNSSKALPGVATIPAPKFPKAELRRTMDGRSIIVLPNPRLPRVQESLDIHSPSPAILGRPKFNYTFDYAGERLVL</sequence>
<organism evidence="2 3">
    <name type="scientific">Durusdinium trenchii</name>
    <dbReference type="NCBI Taxonomy" id="1381693"/>
    <lineage>
        <taxon>Eukaryota</taxon>
        <taxon>Sar</taxon>
        <taxon>Alveolata</taxon>
        <taxon>Dinophyceae</taxon>
        <taxon>Suessiales</taxon>
        <taxon>Symbiodiniaceae</taxon>
        <taxon>Durusdinium</taxon>
    </lineage>
</organism>
<dbReference type="GO" id="GO:0003746">
    <property type="term" value="F:translation elongation factor activity"/>
    <property type="evidence" value="ECO:0007669"/>
    <property type="project" value="UniProtKB-KW"/>
</dbReference>
<keyword evidence="2" id="KW-0251">Elongation factor</keyword>
<gene>
    <name evidence="2" type="ORF">SCF082_LOCUS17396</name>
</gene>
<reference evidence="2 3" key="1">
    <citation type="submission" date="2024-02" db="EMBL/GenBank/DDBJ databases">
        <authorList>
            <person name="Chen Y."/>
            <person name="Shah S."/>
            <person name="Dougan E. K."/>
            <person name="Thang M."/>
            <person name="Chan C."/>
        </authorList>
    </citation>
    <scope>NUCLEOTIDE SEQUENCE [LARGE SCALE GENOMIC DNA]</scope>
</reference>
<keyword evidence="2" id="KW-0648">Protein biosynthesis</keyword>
<feature type="compositionally biased region" description="Polar residues" evidence="1">
    <location>
        <begin position="148"/>
        <end position="161"/>
    </location>
</feature>
<dbReference type="Proteomes" id="UP001642464">
    <property type="component" value="Unassembled WGS sequence"/>
</dbReference>
<name>A0ABP0KHU7_9DINO</name>
<feature type="compositionally biased region" description="Basic and acidic residues" evidence="1">
    <location>
        <begin position="134"/>
        <end position="145"/>
    </location>
</feature>
<comment type="caution">
    <text evidence="2">The sequence shown here is derived from an EMBL/GenBank/DDBJ whole genome shotgun (WGS) entry which is preliminary data.</text>
</comment>
<accession>A0ABP0KHU7</accession>
<evidence type="ECO:0000313" key="3">
    <source>
        <dbReference type="Proteomes" id="UP001642464"/>
    </source>
</evidence>
<protein>
    <submittedName>
        <fullName evidence="2">Elongation factor Tu-B</fullName>
    </submittedName>
</protein>
<evidence type="ECO:0000313" key="2">
    <source>
        <dbReference type="EMBL" id="CAK9026207.1"/>
    </source>
</evidence>
<feature type="region of interest" description="Disordered" evidence="1">
    <location>
        <begin position="134"/>
        <end position="161"/>
    </location>
</feature>
<keyword evidence="3" id="KW-1185">Reference proteome</keyword>
<evidence type="ECO:0000256" key="1">
    <source>
        <dbReference type="SAM" id="MobiDB-lite"/>
    </source>
</evidence>
<feature type="region of interest" description="Disordered" evidence="1">
    <location>
        <begin position="21"/>
        <end position="46"/>
    </location>
</feature>
<dbReference type="EMBL" id="CAXAMM010011447">
    <property type="protein sequence ID" value="CAK9026207.1"/>
    <property type="molecule type" value="Genomic_DNA"/>
</dbReference>
<proteinExistence type="predicted"/>